<evidence type="ECO:0000313" key="2">
    <source>
        <dbReference type="EMBL" id="VVC42615.1"/>
    </source>
</evidence>
<organism evidence="2 3">
    <name type="scientific">Cinara cedri</name>
    <dbReference type="NCBI Taxonomy" id="506608"/>
    <lineage>
        <taxon>Eukaryota</taxon>
        <taxon>Metazoa</taxon>
        <taxon>Ecdysozoa</taxon>
        <taxon>Arthropoda</taxon>
        <taxon>Hexapoda</taxon>
        <taxon>Insecta</taxon>
        <taxon>Pterygota</taxon>
        <taxon>Neoptera</taxon>
        <taxon>Paraneoptera</taxon>
        <taxon>Hemiptera</taxon>
        <taxon>Sternorrhyncha</taxon>
        <taxon>Aphidomorpha</taxon>
        <taxon>Aphidoidea</taxon>
        <taxon>Aphididae</taxon>
        <taxon>Lachninae</taxon>
        <taxon>Cinara</taxon>
    </lineage>
</organism>
<gene>
    <name evidence="2" type="ORF">CINCED_3A018966</name>
</gene>
<feature type="region of interest" description="Disordered" evidence="1">
    <location>
        <begin position="28"/>
        <end position="50"/>
    </location>
</feature>
<name>A0A5E4NFT3_9HEMI</name>
<proteinExistence type="predicted"/>
<reference evidence="2 3" key="1">
    <citation type="submission" date="2019-08" db="EMBL/GenBank/DDBJ databases">
        <authorList>
            <person name="Alioto T."/>
            <person name="Alioto T."/>
            <person name="Gomez Garrido J."/>
        </authorList>
    </citation>
    <scope>NUCLEOTIDE SEQUENCE [LARGE SCALE GENOMIC DNA]</scope>
</reference>
<dbReference type="OrthoDB" id="6588649at2759"/>
<evidence type="ECO:0008006" key="4">
    <source>
        <dbReference type="Google" id="ProtNLM"/>
    </source>
</evidence>
<accession>A0A5E4NFT3</accession>
<dbReference type="Proteomes" id="UP000325440">
    <property type="component" value="Unassembled WGS sequence"/>
</dbReference>
<dbReference type="PANTHER" id="PTHR33332">
    <property type="entry name" value="REVERSE TRANSCRIPTASE DOMAIN-CONTAINING PROTEIN"/>
    <property type="match status" value="1"/>
</dbReference>
<evidence type="ECO:0000256" key="1">
    <source>
        <dbReference type="SAM" id="MobiDB-lite"/>
    </source>
</evidence>
<protein>
    <recommendedName>
        <fullName evidence="4">Reverse transcriptase domain</fullName>
    </recommendedName>
</protein>
<evidence type="ECO:0000313" key="3">
    <source>
        <dbReference type="Proteomes" id="UP000325440"/>
    </source>
</evidence>
<keyword evidence="3" id="KW-1185">Reference proteome</keyword>
<sequence length="452" mass="50610">MEGAGRSACSQRPAHIFAVRLPVLHERPQNDGAGGIGQAGHRRGPTGLGARADDVEHFLRPAHDNSSPRWRSSYRLRGRCRNRRLSQNGELLEQALNPALEAVSAWMVTNGLSLAVHKTEAAVLTRKWSYSLPRLIIGGTNVRISEEIKYLGVVLDRRLTFNSHIARAAGAAIRTANAIGRIMPNVDGPSAAKRRLLGSVVCSKLLYAAPVWSGHSLDSERNRTRLNAPLRRTAIRIVRAYRTVSDEAALALAGVPPADLQARERARVRSIVWEPGATAADRRSRTAERIRTLEEWARRWTLTTKAEWTRRVIPDLSRWLGRTVNFQLSFHGSQAMTGHGCFKSFLHKMGRAADPWCEECQQAEDTVEHTLLDCPYWSEERSVLVAAVGDRHLEVGDLTQMVCGPALVDLPEDSTRRAKLLKEAQKQSDHFRDFVEKVLGHKEELERARQRR</sequence>
<dbReference type="AlphaFoldDB" id="A0A5E4NFT3"/>
<dbReference type="EMBL" id="CABPRJ010001967">
    <property type="protein sequence ID" value="VVC42615.1"/>
    <property type="molecule type" value="Genomic_DNA"/>
</dbReference>